<feature type="compositionally biased region" description="Basic and acidic residues" evidence="2">
    <location>
        <begin position="78"/>
        <end position="90"/>
    </location>
</feature>
<feature type="compositionally biased region" description="Polar residues" evidence="2">
    <location>
        <begin position="14"/>
        <end position="35"/>
    </location>
</feature>
<reference evidence="3 4" key="1">
    <citation type="journal article" date="2018" name="BMC Genomics">
        <title>Genomic comparison of Trypanosoma conorhini and Trypanosoma rangeli to Trypanosoma cruzi strains of high and low virulence.</title>
        <authorList>
            <person name="Bradwell K.R."/>
            <person name="Koparde V.N."/>
            <person name="Matveyev A.V."/>
            <person name="Serrano M.G."/>
            <person name="Alves J.M."/>
            <person name="Parikh H."/>
            <person name="Huang B."/>
            <person name="Lee V."/>
            <person name="Espinosa-Alvarez O."/>
            <person name="Ortiz P.A."/>
            <person name="Costa-Martins A.G."/>
            <person name="Teixeira M.M."/>
            <person name="Buck G.A."/>
        </authorList>
    </citation>
    <scope>NUCLEOTIDE SEQUENCE [LARGE SCALE GENOMIC DNA]</scope>
    <source>
        <strain evidence="3 4">025E</strain>
    </source>
</reference>
<protein>
    <submittedName>
        <fullName evidence="3">Uncharacterized protein</fullName>
    </submittedName>
</protein>
<feature type="coiled-coil region" evidence="1">
    <location>
        <begin position="340"/>
        <end position="409"/>
    </location>
</feature>
<evidence type="ECO:0000313" key="3">
    <source>
        <dbReference type="EMBL" id="RNF27482.1"/>
    </source>
</evidence>
<feature type="region of interest" description="Disordered" evidence="2">
    <location>
        <begin position="832"/>
        <end position="851"/>
    </location>
</feature>
<feature type="compositionally biased region" description="Basic and acidic residues" evidence="2">
    <location>
        <begin position="40"/>
        <end position="51"/>
    </location>
</feature>
<dbReference type="RefSeq" id="XP_029232688.1">
    <property type="nucleotide sequence ID" value="XM_029367228.1"/>
</dbReference>
<dbReference type="EMBL" id="MKKU01000005">
    <property type="protein sequence ID" value="RNF27482.1"/>
    <property type="molecule type" value="Genomic_DNA"/>
</dbReference>
<evidence type="ECO:0000256" key="2">
    <source>
        <dbReference type="SAM" id="MobiDB-lite"/>
    </source>
</evidence>
<dbReference type="GeneID" id="40313895"/>
<dbReference type="OrthoDB" id="247450at2759"/>
<organism evidence="3 4">
    <name type="scientific">Trypanosoma conorhini</name>
    <dbReference type="NCBI Taxonomy" id="83891"/>
    <lineage>
        <taxon>Eukaryota</taxon>
        <taxon>Discoba</taxon>
        <taxon>Euglenozoa</taxon>
        <taxon>Kinetoplastea</taxon>
        <taxon>Metakinetoplastina</taxon>
        <taxon>Trypanosomatida</taxon>
        <taxon>Trypanosomatidae</taxon>
        <taxon>Trypanosoma</taxon>
    </lineage>
</organism>
<evidence type="ECO:0000313" key="4">
    <source>
        <dbReference type="Proteomes" id="UP000284403"/>
    </source>
</evidence>
<keyword evidence="4" id="KW-1185">Reference proteome</keyword>
<evidence type="ECO:0000256" key="1">
    <source>
        <dbReference type="SAM" id="Coils"/>
    </source>
</evidence>
<feature type="region of interest" description="Disordered" evidence="2">
    <location>
        <begin position="469"/>
        <end position="492"/>
    </location>
</feature>
<sequence length="1157" mass="131330">MPRSSLLWDGTGASGSAATRSVGGSSDVNPSMASTHTRRPPRDDEQRRPPQHEPAPSLPSIIPSRSSELSVHGSVHGAEGHKEERGTSKKEARRARGRIPMIEQGRHGKGRQVALCKQWIELHREEQAGAQTLVDVARELFYNVMVRCDSVIVEDGYEQMQLLALKTAASCFLLEEIVKALPRHEVLRPCVVFLLRAVYVPDTQEMRDALGGTLEYPCLLQNCPLDPATRALLSRYARKTYFLAHHELTQKVIFHAHSNASHLQHLKRLPRVFALMSANWIKSFLRIILKAWQHICRMRRQAEQKHRARWARRFAAGRIRAAVRRWRVYANLRLQGAAAAESMKARIEGLKQSTRSLENEIASLSEESTRLSAEIEAKGNLHVQFEKRIAEMEQEYKDRLEQVRQMDQVGSRLLDSLLLQTPFPARMETLSPLEVLVLWANTTLLQSPLGSLFLSATDEDFLSSVDKVMDKRKQKRQQQQQQQQQQHVNLSDISEEDLPFSPLLAETTTVSLPMHRFLALIRAMDYDAGPSKEDLKMVCASDMRLRSLRSKMETGSEVVDLKDPETAAVLASEAVVGRTLVGAYEALTGTKCIVTGDQLLTRRRGIQLVFLAGLMWYFSNWMENQVRRQRSTEESRQPLASSTVLSSADLDVAGSAGQGQQEGPTPENHLGVRDRKYFEWYRPPQNHLGWMARVENQRLWIAASLSALHEALNLAVEAYPLVPAEVQEDTPEFLENVTLKRLSDILPKEAITSSAFFLRLARVVENALPKLRALFLQYAQEDRAADGRVIGPRYIYFIDFWRLLRDCRVIGGPGKLHRAVVRHIVGNVYGSNGAPAGGRNPGEGSIAPRSRRKARSVLLSTEIDVRGSHYRLRFSASEFMELLLRCAQAWDNLRHQQLEKELESSHRRRPAGELVATTPVSRSSVVIIEDVAAEADAGEAKEEMKEIHYDMYDMTWALRPAAVRDFFHEWIIPHGFRGPTLEPFRRAMRHPKLRGHIMANFDALFSLFSAYAGPKEAYGMPARLPDMESSMRRLLQDGPMNILSSTNRASFTANMSAYLQNNNMGIVRVMTVKAAQRMAESFDWFRIRRLTTSAIENIFTAVIADAEHEPDVVFYPEWIDMLCAVAQYYDPDPTRPLHEKFVPFLEEHVLRYYNNTY</sequence>
<name>A0A422QBY0_9TRYP</name>
<comment type="caution">
    <text evidence="3">The sequence shown here is derived from an EMBL/GenBank/DDBJ whole genome shotgun (WGS) entry which is preliminary data.</text>
</comment>
<feature type="compositionally biased region" description="Low complexity" evidence="2">
    <location>
        <begin position="58"/>
        <end position="70"/>
    </location>
</feature>
<accession>A0A422QBY0</accession>
<feature type="region of interest" description="Disordered" evidence="2">
    <location>
        <begin position="1"/>
        <end position="98"/>
    </location>
</feature>
<dbReference type="AlphaFoldDB" id="A0A422QBY0"/>
<keyword evidence="1" id="KW-0175">Coiled coil</keyword>
<gene>
    <name evidence="3" type="ORF">Tco025E_00284</name>
</gene>
<dbReference type="Proteomes" id="UP000284403">
    <property type="component" value="Unassembled WGS sequence"/>
</dbReference>
<feature type="compositionally biased region" description="Low complexity" evidence="2">
    <location>
        <begin position="477"/>
        <end position="486"/>
    </location>
</feature>
<proteinExistence type="predicted"/>